<evidence type="ECO:0000256" key="3">
    <source>
        <dbReference type="ARBA" id="ARBA00005043"/>
    </source>
</evidence>
<dbReference type="InterPro" id="IPR036322">
    <property type="entry name" value="WD40_repeat_dom_sf"/>
</dbReference>
<accession>A0A6A5XQ75</accession>
<evidence type="ECO:0000256" key="9">
    <source>
        <dbReference type="ARBA" id="ARBA00022737"/>
    </source>
</evidence>
<evidence type="ECO:0000256" key="6">
    <source>
        <dbReference type="ARBA" id="ARBA00022490"/>
    </source>
</evidence>
<feature type="repeat" description="WD" evidence="11">
    <location>
        <begin position="660"/>
        <end position="701"/>
    </location>
</feature>
<comment type="pathway">
    <text evidence="3">tRNA modification; 5-methoxycarbonylmethyl-2-thiouridine-tRNA biosynthesis.</text>
</comment>
<sequence>MGFTSEFISIGGNRNPAAADWDTNGSGLLAYGADNSIALWDPSDNELHGVRSLLSGHTKAVNAVKFYPTGPNDISIIISGSSDHTIRIWKSNPEDKFDFELVKTVSEHGNAVTRIATLANSNLFATGSSDGTVKLWKLIQQNDFATIDLELLQTINLSPKYFPLALALAKLDESSDILAVAGTKTSIQIYVSRNRSFELAATLTGHEGWIRALEFTHENNSPESDLILASASQDKYIRLWRIHRGEDLPAASSALNDPALGALGKSLSNKAHRLQTETAKYSITFEALLLGHEDWIYTASWLHRGQTLQLLTTSEDNSIAIWESDPTSGVWICSTRLGEISAQKGSTTATGSAGGFWIGLWSPEGNTVVSLGRTGSWRRWTFASNEQMWIQQVAITGHVREVKGICWARNGSYLLSTSSDQTTRLFAEWKRDEVLSWHEFSRPQIHGYDLNCVDSITDSQFVSGADEKLLRVFDEPKGVATMLNSLCGIETSNLELPDAANIPVLGLSNKAIQAVEDDAPTEATDGDEREAVDPASIMRKSTLDIKHPPFEDHLARHLLWPETEKLYGHGYEISTVATSNNGKLVATACRASSTDHAVIRLYDSAEWLEIKPSLKAHSLTVTGMQFSNDDKYLLSVGRDRQWVIWARDSEGVYSLALSNPKGHSRMILGGSWAPLERTFLTAGRDKSVKIWQFTDQEALVKATISASSPVTAVTCCNELLDGRLLFAYGTEAGEVGIGLTSPSSIEEVQVSTISVKSSPARTINQLAWRPLRNGGQQQLAVASDDGSLRIFNVHP</sequence>
<dbReference type="AlphaFoldDB" id="A0A6A5XQ75"/>
<evidence type="ECO:0000256" key="10">
    <source>
        <dbReference type="ARBA" id="ARBA00023242"/>
    </source>
</evidence>
<dbReference type="EMBL" id="ML978070">
    <property type="protein sequence ID" value="KAF2014880.1"/>
    <property type="molecule type" value="Genomic_DNA"/>
</dbReference>
<reference evidence="13" key="1">
    <citation type="journal article" date="2020" name="Stud. Mycol.">
        <title>101 Dothideomycetes genomes: a test case for predicting lifestyles and emergence of pathogens.</title>
        <authorList>
            <person name="Haridas S."/>
            <person name="Albert R."/>
            <person name="Binder M."/>
            <person name="Bloem J."/>
            <person name="Labutti K."/>
            <person name="Salamov A."/>
            <person name="Andreopoulos B."/>
            <person name="Baker S."/>
            <person name="Barry K."/>
            <person name="Bills G."/>
            <person name="Bluhm B."/>
            <person name="Cannon C."/>
            <person name="Castanera R."/>
            <person name="Culley D."/>
            <person name="Daum C."/>
            <person name="Ezra D."/>
            <person name="Gonzalez J."/>
            <person name="Henrissat B."/>
            <person name="Kuo A."/>
            <person name="Liang C."/>
            <person name="Lipzen A."/>
            <person name="Lutzoni F."/>
            <person name="Magnuson J."/>
            <person name="Mondo S."/>
            <person name="Nolan M."/>
            <person name="Ohm R."/>
            <person name="Pangilinan J."/>
            <person name="Park H.-J."/>
            <person name="Ramirez L."/>
            <person name="Alfaro M."/>
            <person name="Sun H."/>
            <person name="Tritt A."/>
            <person name="Yoshinaga Y."/>
            <person name="Zwiers L.-H."/>
            <person name="Turgeon B."/>
            <person name="Goodwin S."/>
            <person name="Spatafora J."/>
            <person name="Crous P."/>
            <person name="Grigoriev I."/>
        </authorList>
    </citation>
    <scope>NUCLEOTIDE SEQUENCE</scope>
    <source>
        <strain evidence="13">CBS 175.79</strain>
    </source>
</reference>
<feature type="repeat" description="WD" evidence="11">
    <location>
        <begin position="289"/>
        <end position="323"/>
    </location>
</feature>
<dbReference type="GeneID" id="54282582"/>
<dbReference type="SUPFAM" id="SSF50998">
    <property type="entry name" value="Quinoprotein alcohol dehydrogenase-like"/>
    <property type="match status" value="1"/>
</dbReference>
<keyword evidence="6" id="KW-0963">Cytoplasm</keyword>
<protein>
    <recommendedName>
        <fullName evidence="5">Elongator complex protein 2</fullName>
    </recommendedName>
</protein>
<comment type="similarity">
    <text evidence="4">Belongs to the WD repeat ELP2 family.</text>
</comment>
<dbReference type="SMART" id="SM00320">
    <property type="entry name" value="WD40"/>
    <property type="match status" value="12"/>
</dbReference>
<dbReference type="FunFam" id="2.130.10.10:FF:000400">
    <property type="entry name" value="Elongator acetyltransferase complex subunit 2"/>
    <property type="match status" value="1"/>
</dbReference>
<evidence type="ECO:0000256" key="11">
    <source>
        <dbReference type="PROSITE-ProRule" id="PRU00221"/>
    </source>
</evidence>
<dbReference type="GO" id="GO:0002098">
    <property type="term" value="P:tRNA wobble uridine modification"/>
    <property type="evidence" value="ECO:0007669"/>
    <property type="project" value="InterPro"/>
</dbReference>
<evidence type="ECO:0000313" key="13">
    <source>
        <dbReference type="EMBL" id="KAF2014880.1"/>
    </source>
</evidence>
<feature type="repeat" description="WD" evidence="11">
    <location>
        <begin position="203"/>
        <end position="250"/>
    </location>
</feature>
<dbReference type="InterPro" id="IPR000418">
    <property type="entry name" value="Ets_dom"/>
</dbReference>
<keyword evidence="8" id="KW-0819">tRNA processing</keyword>
<gene>
    <name evidence="13" type="ORF">BU24DRAFT_393095</name>
</gene>
<evidence type="ECO:0000256" key="8">
    <source>
        <dbReference type="ARBA" id="ARBA00022694"/>
    </source>
</evidence>
<evidence type="ECO:0000256" key="2">
    <source>
        <dbReference type="ARBA" id="ARBA00004496"/>
    </source>
</evidence>
<feature type="repeat" description="WD" evidence="11">
    <location>
        <begin position="105"/>
        <end position="146"/>
    </location>
</feature>
<dbReference type="PANTHER" id="PTHR44111">
    <property type="entry name" value="ELONGATOR COMPLEX PROTEIN 2"/>
    <property type="match status" value="1"/>
</dbReference>
<evidence type="ECO:0000313" key="14">
    <source>
        <dbReference type="Proteomes" id="UP000799778"/>
    </source>
</evidence>
<dbReference type="PROSITE" id="PS50082">
    <property type="entry name" value="WD_REPEATS_2"/>
    <property type="match status" value="7"/>
</dbReference>
<dbReference type="RefSeq" id="XP_033383219.1">
    <property type="nucleotide sequence ID" value="XM_033525185.1"/>
</dbReference>
<dbReference type="UniPathway" id="UPA00988"/>
<dbReference type="PRINTS" id="PR00320">
    <property type="entry name" value="GPROTEINBRPT"/>
</dbReference>
<dbReference type="InterPro" id="IPR001680">
    <property type="entry name" value="WD40_rpt"/>
</dbReference>
<dbReference type="InterPro" id="IPR011047">
    <property type="entry name" value="Quinoprotein_ADH-like_sf"/>
</dbReference>
<dbReference type="GO" id="GO:0005737">
    <property type="term" value="C:cytoplasm"/>
    <property type="evidence" value="ECO:0007669"/>
    <property type="project" value="UniProtKB-SubCell"/>
</dbReference>
<name>A0A6A5XQ75_9PLEO</name>
<feature type="domain" description="ETS" evidence="12">
    <location>
        <begin position="386"/>
        <end position="466"/>
    </location>
</feature>
<dbReference type="InterPro" id="IPR020472">
    <property type="entry name" value="WD40_PAC1"/>
</dbReference>
<keyword evidence="14" id="KW-1185">Reference proteome</keyword>
<dbReference type="Gene3D" id="2.130.10.10">
    <property type="entry name" value="YVTN repeat-like/Quinoprotein amine dehydrogenase"/>
    <property type="match status" value="4"/>
</dbReference>
<evidence type="ECO:0000256" key="7">
    <source>
        <dbReference type="ARBA" id="ARBA00022574"/>
    </source>
</evidence>
<dbReference type="GO" id="GO:0005634">
    <property type="term" value="C:nucleus"/>
    <property type="evidence" value="ECO:0007669"/>
    <property type="project" value="UniProtKB-SubCell"/>
</dbReference>
<dbReference type="Proteomes" id="UP000799778">
    <property type="component" value="Unassembled WGS sequence"/>
</dbReference>
<feature type="repeat" description="WD" evidence="11">
    <location>
        <begin position="54"/>
        <end position="90"/>
    </location>
</feature>
<keyword evidence="9" id="KW-0677">Repeat</keyword>
<dbReference type="SUPFAM" id="SSF50978">
    <property type="entry name" value="WD40 repeat-like"/>
    <property type="match status" value="1"/>
</dbReference>
<dbReference type="GO" id="GO:0033588">
    <property type="term" value="C:elongator holoenzyme complex"/>
    <property type="evidence" value="ECO:0007669"/>
    <property type="project" value="InterPro"/>
</dbReference>
<dbReference type="Pfam" id="PF00400">
    <property type="entry name" value="WD40"/>
    <property type="match status" value="7"/>
</dbReference>
<evidence type="ECO:0000259" key="12">
    <source>
        <dbReference type="PROSITE" id="PS50061"/>
    </source>
</evidence>
<evidence type="ECO:0000256" key="4">
    <source>
        <dbReference type="ARBA" id="ARBA00005881"/>
    </source>
</evidence>
<proteinExistence type="inferred from homology"/>
<dbReference type="OrthoDB" id="27911at2759"/>
<dbReference type="PROSITE" id="PS50294">
    <property type="entry name" value="WD_REPEATS_REGION"/>
    <property type="match status" value="4"/>
</dbReference>
<evidence type="ECO:0000256" key="5">
    <source>
        <dbReference type="ARBA" id="ARBA00020267"/>
    </source>
</evidence>
<dbReference type="PROSITE" id="PS50061">
    <property type="entry name" value="ETS_DOMAIN_3"/>
    <property type="match status" value="1"/>
</dbReference>
<dbReference type="PANTHER" id="PTHR44111:SF1">
    <property type="entry name" value="ELONGATOR COMPLEX PROTEIN 2"/>
    <property type="match status" value="1"/>
</dbReference>
<comment type="subcellular location">
    <subcellularLocation>
        <location evidence="2">Cytoplasm</location>
    </subcellularLocation>
    <subcellularLocation>
        <location evidence="1">Nucleus</location>
    </subcellularLocation>
</comment>
<dbReference type="GO" id="GO:0043565">
    <property type="term" value="F:sequence-specific DNA binding"/>
    <property type="evidence" value="ECO:0007669"/>
    <property type="project" value="InterPro"/>
</dbReference>
<evidence type="ECO:0000256" key="1">
    <source>
        <dbReference type="ARBA" id="ARBA00004123"/>
    </source>
</evidence>
<dbReference type="InterPro" id="IPR037289">
    <property type="entry name" value="Elp2"/>
</dbReference>
<keyword evidence="10" id="KW-0539">Nucleus</keyword>
<organism evidence="13 14">
    <name type="scientific">Aaosphaeria arxii CBS 175.79</name>
    <dbReference type="NCBI Taxonomy" id="1450172"/>
    <lineage>
        <taxon>Eukaryota</taxon>
        <taxon>Fungi</taxon>
        <taxon>Dikarya</taxon>
        <taxon>Ascomycota</taxon>
        <taxon>Pezizomycotina</taxon>
        <taxon>Dothideomycetes</taxon>
        <taxon>Pleosporomycetidae</taxon>
        <taxon>Pleosporales</taxon>
        <taxon>Pleosporales incertae sedis</taxon>
        <taxon>Aaosphaeria</taxon>
    </lineage>
</organism>
<dbReference type="GO" id="GO:0003700">
    <property type="term" value="F:DNA-binding transcription factor activity"/>
    <property type="evidence" value="ECO:0007669"/>
    <property type="project" value="InterPro"/>
</dbReference>
<feature type="repeat" description="WD" evidence="11">
    <location>
        <begin position="614"/>
        <end position="645"/>
    </location>
</feature>
<feature type="repeat" description="WD" evidence="11">
    <location>
        <begin position="395"/>
        <end position="426"/>
    </location>
</feature>
<dbReference type="InterPro" id="IPR015943">
    <property type="entry name" value="WD40/YVTN_repeat-like_dom_sf"/>
</dbReference>
<keyword evidence="7 11" id="KW-0853">WD repeat</keyword>